<accession>A0ABW7TB95</accession>
<protein>
    <recommendedName>
        <fullName evidence="1">MmyB-like transcription regulator ligand binding domain-containing protein</fullName>
    </recommendedName>
</protein>
<comment type="caution">
    <text evidence="2">The sequence shown here is derived from an EMBL/GenBank/DDBJ whole genome shotgun (WGS) entry which is preliminary data.</text>
</comment>
<evidence type="ECO:0000313" key="3">
    <source>
        <dbReference type="Proteomes" id="UP001611162"/>
    </source>
</evidence>
<dbReference type="InterPro" id="IPR041413">
    <property type="entry name" value="MLTR_LBD"/>
</dbReference>
<gene>
    <name evidence="2" type="ORF">ACH4TF_30790</name>
</gene>
<dbReference type="Pfam" id="PF17765">
    <property type="entry name" value="MLTR_LBD"/>
    <property type="match status" value="1"/>
</dbReference>
<evidence type="ECO:0000259" key="1">
    <source>
        <dbReference type="Pfam" id="PF17765"/>
    </source>
</evidence>
<feature type="domain" description="MmyB-like transcription regulator ligand binding" evidence="1">
    <location>
        <begin position="68"/>
        <end position="155"/>
    </location>
</feature>
<dbReference type="RefSeq" id="WP_397614590.1">
    <property type="nucleotide sequence ID" value="NZ_JBIRRB010000013.1"/>
</dbReference>
<keyword evidence="3" id="KW-1185">Reference proteome</keyword>
<evidence type="ECO:0000313" key="2">
    <source>
        <dbReference type="EMBL" id="MFI0914804.1"/>
    </source>
</evidence>
<organism evidence="2 3">
    <name type="scientific">Streptomyces abikoensis</name>
    <dbReference type="NCBI Taxonomy" id="97398"/>
    <lineage>
        <taxon>Bacteria</taxon>
        <taxon>Bacillati</taxon>
        <taxon>Actinomycetota</taxon>
        <taxon>Actinomycetes</taxon>
        <taxon>Kitasatosporales</taxon>
        <taxon>Streptomycetaceae</taxon>
        <taxon>Streptomyces</taxon>
    </lineage>
</organism>
<dbReference type="EMBL" id="JBIRRB010000013">
    <property type="protein sequence ID" value="MFI0914804.1"/>
    <property type="molecule type" value="Genomic_DNA"/>
</dbReference>
<name>A0ABW7TB95_9ACTN</name>
<proteinExistence type="predicted"/>
<sequence length="161" mass="17850">MVNARTYSLWQQLAVSEGLPDEALPAVIEALCTTSRTLYDVDNHGERWRKESLAAVLPALLRRMTDPALRRRVLEQSDNEQLAALADQGVVTVADLPVIPDTHRPTPGLNIGTLLHPHVGRLDLQCDVVLSPSTGNRLFLYRPQPGTDAAERLEFLRVLGR</sequence>
<dbReference type="Proteomes" id="UP001611162">
    <property type="component" value="Unassembled WGS sequence"/>
</dbReference>
<reference evidence="2 3" key="1">
    <citation type="submission" date="2024-10" db="EMBL/GenBank/DDBJ databases">
        <title>The Natural Products Discovery Center: Release of the First 8490 Sequenced Strains for Exploring Actinobacteria Biosynthetic Diversity.</title>
        <authorList>
            <person name="Kalkreuter E."/>
            <person name="Kautsar S.A."/>
            <person name="Yang D."/>
            <person name="Bader C.D."/>
            <person name="Teijaro C.N."/>
            <person name="Fluegel L."/>
            <person name="Davis C.M."/>
            <person name="Simpson J.R."/>
            <person name="Lauterbach L."/>
            <person name="Steele A.D."/>
            <person name="Gui C."/>
            <person name="Meng S."/>
            <person name="Li G."/>
            <person name="Viehrig K."/>
            <person name="Ye F."/>
            <person name="Su P."/>
            <person name="Kiefer A.F."/>
            <person name="Nichols A."/>
            <person name="Cepeda A.J."/>
            <person name="Yan W."/>
            <person name="Fan B."/>
            <person name="Jiang Y."/>
            <person name="Adhikari A."/>
            <person name="Zheng C.-J."/>
            <person name="Schuster L."/>
            <person name="Cowan T.M."/>
            <person name="Smanski M.J."/>
            <person name="Chevrette M.G."/>
            <person name="De Carvalho L.P.S."/>
            <person name="Shen B."/>
        </authorList>
    </citation>
    <scope>NUCLEOTIDE SEQUENCE [LARGE SCALE GENOMIC DNA]</scope>
    <source>
        <strain evidence="2 3">NPDC020979</strain>
    </source>
</reference>